<keyword evidence="2" id="KW-1185">Reference proteome</keyword>
<dbReference type="RefSeq" id="WP_126614720.1">
    <property type="nucleotide sequence ID" value="NZ_CP034562.1"/>
</dbReference>
<organism evidence="1 2">
    <name type="scientific">Flammeovirga pectinis</name>
    <dbReference type="NCBI Taxonomy" id="2494373"/>
    <lineage>
        <taxon>Bacteria</taxon>
        <taxon>Pseudomonadati</taxon>
        <taxon>Bacteroidota</taxon>
        <taxon>Cytophagia</taxon>
        <taxon>Cytophagales</taxon>
        <taxon>Flammeovirgaceae</taxon>
        <taxon>Flammeovirga</taxon>
    </lineage>
</organism>
<name>A0A3Q9FLG4_9BACT</name>
<sequence>MKIYKATRGDDVRLLMKDKPSSEAITYYSQCRRRENISSYVELTTEVVEGSIYLVIPSEVSKGLNGYYYFDIEQTLEGGLIQTIERGSILIIQPDTTKRSND</sequence>
<dbReference type="KEGG" id="fll:EI427_11470"/>
<evidence type="ECO:0000313" key="2">
    <source>
        <dbReference type="Proteomes" id="UP000267268"/>
    </source>
</evidence>
<gene>
    <name evidence="1" type="ORF">EI427_11470</name>
</gene>
<reference evidence="1 2" key="1">
    <citation type="submission" date="2018-12" db="EMBL/GenBank/DDBJ databases">
        <title>Flammeovirga pectinis sp. nov., isolated from the gut of the Korean scallop, Patinopecten yessoensis.</title>
        <authorList>
            <person name="Bae J.-W."/>
            <person name="Jeong Y.-S."/>
            <person name="Kang W."/>
        </authorList>
    </citation>
    <scope>NUCLEOTIDE SEQUENCE [LARGE SCALE GENOMIC DNA]</scope>
    <source>
        <strain evidence="1 2">L12M1</strain>
    </source>
</reference>
<evidence type="ECO:0000313" key="1">
    <source>
        <dbReference type="EMBL" id="AZQ62830.1"/>
    </source>
</evidence>
<dbReference type="Proteomes" id="UP000267268">
    <property type="component" value="Chromosome 1"/>
</dbReference>
<dbReference type="EMBL" id="CP034562">
    <property type="protein sequence ID" value="AZQ62830.1"/>
    <property type="molecule type" value="Genomic_DNA"/>
</dbReference>
<dbReference type="AlphaFoldDB" id="A0A3Q9FLG4"/>
<accession>A0A3Q9FLG4</accession>
<protein>
    <submittedName>
        <fullName evidence="1">Uncharacterized protein</fullName>
    </submittedName>
</protein>
<proteinExistence type="predicted"/>